<dbReference type="InterPro" id="IPR023796">
    <property type="entry name" value="Serpin_dom"/>
</dbReference>
<dbReference type="Gene3D" id="2.10.310.10">
    <property type="entry name" value="Serpins superfamily"/>
    <property type="match status" value="1"/>
</dbReference>
<dbReference type="GO" id="GO:0005615">
    <property type="term" value="C:extracellular space"/>
    <property type="evidence" value="ECO:0007669"/>
    <property type="project" value="InterPro"/>
</dbReference>
<dbReference type="SUPFAM" id="SSF56574">
    <property type="entry name" value="Serpins"/>
    <property type="match status" value="1"/>
</dbReference>
<dbReference type="InterPro" id="IPR000215">
    <property type="entry name" value="Serpin_fam"/>
</dbReference>
<proteinExistence type="predicted"/>
<evidence type="ECO:0000313" key="4">
    <source>
        <dbReference type="Proteomes" id="UP001166674"/>
    </source>
</evidence>
<feature type="region of interest" description="Disordered" evidence="1">
    <location>
        <begin position="1"/>
        <end position="50"/>
    </location>
</feature>
<evidence type="ECO:0000259" key="2">
    <source>
        <dbReference type="Pfam" id="PF00079"/>
    </source>
</evidence>
<dbReference type="PANTHER" id="PTHR11461:SF53">
    <property type="entry name" value="ANTITHROMBIN-III"/>
    <property type="match status" value="1"/>
</dbReference>
<dbReference type="PANTHER" id="PTHR11461">
    <property type="entry name" value="SERINE PROTEASE INHIBITOR, SERPIN"/>
    <property type="match status" value="1"/>
</dbReference>
<gene>
    <name evidence="3" type="ORF">SUZIE_117235</name>
</gene>
<dbReference type="PROSITE" id="PS00284">
    <property type="entry name" value="SERPIN"/>
    <property type="match status" value="1"/>
</dbReference>
<feature type="compositionally biased region" description="Basic and acidic residues" evidence="1">
    <location>
        <begin position="1"/>
        <end position="13"/>
    </location>
</feature>
<keyword evidence="4" id="KW-1185">Reference proteome</keyword>
<dbReference type="Proteomes" id="UP001166674">
    <property type="component" value="Unassembled WGS sequence"/>
</dbReference>
<dbReference type="Gene3D" id="6.20.40.10">
    <property type="match status" value="1"/>
</dbReference>
<sequence length="103" mass="10978">MFNDASRKCDDPVHTQIAGSGVHEGTPARLAGRGVSQSLDQRASRVNEEGSEAAASTAVSIAGRSLNLNRVTFKANRPFLVLIREVALNTIIFMGRVANPCVN</sequence>
<dbReference type="FunFam" id="2.10.310.10:FF:000001">
    <property type="entry name" value="Serpin family A member 1"/>
    <property type="match status" value="1"/>
</dbReference>
<name>A0AA41MHY4_SCICA</name>
<dbReference type="AlphaFoldDB" id="A0AA41MHY4"/>
<organism evidence="3 4">
    <name type="scientific">Sciurus carolinensis</name>
    <name type="common">Eastern gray squirrel</name>
    <dbReference type="NCBI Taxonomy" id="30640"/>
    <lineage>
        <taxon>Eukaryota</taxon>
        <taxon>Metazoa</taxon>
        <taxon>Chordata</taxon>
        <taxon>Craniata</taxon>
        <taxon>Vertebrata</taxon>
        <taxon>Euteleostomi</taxon>
        <taxon>Mammalia</taxon>
        <taxon>Eutheria</taxon>
        <taxon>Euarchontoglires</taxon>
        <taxon>Glires</taxon>
        <taxon>Rodentia</taxon>
        <taxon>Sciuromorpha</taxon>
        <taxon>Sciuridae</taxon>
        <taxon>Sciurinae</taxon>
        <taxon>Sciurini</taxon>
        <taxon>Sciurus</taxon>
    </lineage>
</organism>
<comment type="caution">
    <text evidence="3">The sequence shown here is derived from an EMBL/GenBank/DDBJ whole genome shotgun (WGS) entry which is preliminary data.</text>
</comment>
<protein>
    <submittedName>
        <fullName evidence="3">Antithrombin-III</fullName>
    </submittedName>
</protein>
<dbReference type="Pfam" id="PF00079">
    <property type="entry name" value="Serpin"/>
    <property type="match status" value="1"/>
</dbReference>
<evidence type="ECO:0000313" key="3">
    <source>
        <dbReference type="EMBL" id="MBZ3872298.1"/>
    </source>
</evidence>
<dbReference type="GO" id="GO:0004867">
    <property type="term" value="F:serine-type endopeptidase inhibitor activity"/>
    <property type="evidence" value="ECO:0007669"/>
    <property type="project" value="InterPro"/>
</dbReference>
<dbReference type="EMBL" id="JAATJV010186628">
    <property type="protein sequence ID" value="MBZ3872298.1"/>
    <property type="molecule type" value="Genomic_DNA"/>
</dbReference>
<accession>A0AA41MHY4</accession>
<dbReference type="InterPro" id="IPR023795">
    <property type="entry name" value="Serpin_CS"/>
</dbReference>
<evidence type="ECO:0000256" key="1">
    <source>
        <dbReference type="SAM" id="MobiDB-lite"/>
    </source>
</evidence>
<feature type="domain" description="Serpin" evidence="2">
    <location>
        <begin position="35"/>
        <end position="100"/>
    </location>
</feature>
<dbReference type="InterPro" id="IPR036186">
    <property type="entry name" value="Serpin_sf"/>
</dbReference>
<reference evidence="3" key="1">
    <citation type="submission" date="2020-03" db="EMBL/GenBank/DDBJ databases">
        <title>Studies in the Genomics of Life Span.</title>
        <authorList>
            <person name="Glass D."/>
        </authorList>
    </citation>
    <scope>NUCLEOTIDE SEQUENCE</scope>
    <source>
        <strain evidence="3">SUZIE</strain>
        <tissue evidence="3">Muscle</tissue>
    </source>
</reference>